<evidence type="ECO:0000313" key="1">
    <source>
        <dbReference type="EMBL" id="CDL09986.1"/>
    </source>
</evidence>
<dbReference type="EMBL" id="CBWK010000424">
    <property type="protein sequence ID" value="CDL09986.1"/>
    <property type="molecule type" value="Genomic_DNA"/>
</dbReference>
<reference evidence="1" key="1">
    <citation type="submission" date="2013-10" db="EMBL/GenBank/DDBJ databases">
        <title>Antibiotic resistance diversity of beta-lactamase producers in the General Hospital Vienna.</title>
        <authorList>
            <person name="Barisic I."/>
            <person name="Mitteregger D."/>
            <person name="Hirschl A.M."/>
            <person name="Noehammer C."/>
            <person name="Wiesinger-Mayr H."/>
        </authorList>
    </citation>
    <scope>NUCLEOTIDE SEQUENCE [LARGE SCALE GENOMIC DNA]</scope>
    <source>
        <strain evidence="1">IS43</strain>
    </source>
</reference>
<keyword evidence="2" id="KW-1185">Reference proteome</keyword>
<sequence>MKYHSAPLIPHKSALMSAPANLLAEEVCLPAALLKKVGAGK</sequence>
<dbReference type="Proteomes" id="UP000019183">
    <property type="component" value="Unassembled WGS sequence"/>
</dbReference>
<accession>W1DK49</accession>
<dbReference type="AlphaFoldDB" id="W1DK49"/>
<protein>
    <submittedName>
        <fullName evidence="1">Low-specificity D-threonine aldolase</fullName>
    </submittedName>
</protein>
<proteinExistence type="predicted"/>
<evidence type="ECO:0000313" key="2">
    <source>
        <dbReference type="Proteomes" id="UP000019183"/>
    </source>
</evidence>
<name>W1DK49_KLEPN</name>
<organism evidence="1 2">
    <name type="scientific">Klebsiella pneumoniae IS43</name>
    <dbReference type="NCBI Taxonomy" id="1432552"/>
    <lineage>
        <taxon>Bacteria</taxon>
        <taxon>Pseudomonadati</taxon>
        <taxon>Pseudomonadota</taxon>
        <taxon>Gammaproteobacteria</taxon>
        <taxon>Enterobacterales</taxon>
        <taxon>Enterobacteriaceae</taxon>
        <taxon>Klebsiella/Raoultella group</taxon>
        <taxon>Klebsiella</taxon>
        <taxon>Klebsiella pneumoniae complex</taxon>
    </lineage>
</organism>
<comment type="caution">
    <text evidence="1">The sequence shown here is derived from an EMBL/GenBank/DDBJ whole genome shotgun (WGS) entry which is preliminary data.</text>
</comment>